<dbReference type="PRINTS" id="PR00035">
    <property type="entry name" value="HTHGNTR"/>
</dbReference>
<dbReference type="GO" id="GO:0003700">
    <property type="term" value="F:DNA-binding transcription factor activity"/>
    <property type="evidence" value="ECO:0007669"/>
    <property type="project" value="InterPro"/>
</dbReference>
<proteinExistence type="predicted"/>
<dbReference type="SUPFAM" id="SSF48008">
    <property type="entry name" value="GntR ligand-binding domain-like"/>
    <property type="match status" value="1"/>
</dbReference>
<sequence>MTTLQQNLRPEPLHAAVARELMARVMGGHYKPGDLLPIEPKLVTEFGVSRTVIREAVRSLNDKGIITVRQGSGMRVEPPDQWSYLDPVVLFELVKAGRSPTLFDELLEGRRILEVQLVGLAASKRTDEDVQGLADLLAQMREHVRDPDPAEYNNLDLAFHELIARAARNRLLFEAMRPITEITRIGRFYTVSVSGGLELSLRGHDELYQAVRLQDVGGAQQAMLHHVQQFETNIRDTLHRQGETS</sequence>
<evidence type="ECO:0000256" key="1">
    <source>
        <dbReference type="ARBA" id="ARBA00023015"/>
    </source>
</evidence>
<dbReference type="STRING" id="249408.BOO71_0004543"/>
<keyword evidence="1" id="KW-0805">Transcription regulation</keyword>
<dbReference type="EMBL" id="MSTI01000053">
    <property type="protein sequence ID" value="OLV18860.1"/>
    <property type="molecule type" value="Genomic_DNA"/>
</dbReference>
<dbReference type="PANTHER" id="PTHR43537:SF5">
    <property type="entry name" value="UXU OPERON TRANSCRIPTIONAL REGULATOR"/>
    <property type="match status" value="1"/>
</dbReference>
<dbReference type="InterPro" id="IPR000524">
    <property type="entry name" value="Tscrpt_reg_HTH_GntR"/>
</dbReference>
<keyword evidence="3" id="KW-0804">Transcription</keyword>
<organism evidence="5 6">
    <name type="scientific">Deinococcus marmoris</name>
    <dbReference type="NCBI Taxonomy" id="249408"/>
    <lineage>
        <taxon>Bacteria</taxon>
        <taxon>Thermotogati</taxon>
        <taxon>Deinococcota</taxon>
        <taxon>Deinococci</taxon>
        <taxon>Deinococcales</taxon>
        <taxon>Deinococcaceae</taxon>
        <taxon>Deinococcus</taxon>
    </lineage>
</organism>
<dbReference type="Gene3D" id="1.10.10.10">
    <property type="entry name" value="Winged helix-like DNA-binding domain superfamily/Winged helix DNA-binding domain"/>
    <property type="match status" value="1"/>
</dbReference>
<accession>A0A1U7P126</accession>
<protein>
    <submittedName>
        <fullName evidence="5">Transcriptional regulator, GntR family</fullName>
    </submittedName>
</protein>
<dbReference type="InterPro" id="IPR011711">
    <property type="entry name" value="GntR_C"/>
</dbReference>
<dbReference type="GO" id="GO:0003677">
    <property type="term" value="F:DNA binding"/>
    <property type="evidence" value="ECO:0007669"/>
    <property type="project" value="UniProtKB-KW"/>
</dbReference>
<dbReference type="PROSITE" id="PS50949">
    <property type="entry name" value="HTH_GNTR"/>
    <property type="match status" value="1"/>
</dbReference>
<keyword evidence="6" id="KW-1185">Reference proteome</keyword>
<dbReference type="SMART" id="SM00345">
    <property type="entry name" value="HTH_GNTR"/>
    <property type="match status" value="1"/>
</dbReference>
<keyword evidence="2" id="KW-0238">DNA-binding</keyword>
<comment type="caution">
    <text evidence="5">The sequence shown here is derived from an EMBL/GenBank/DDBJ whole genome shotgun (WGS) entry which is preliminary data.</text>
</comment>
<dbReference type="RefSeq" id="WP_075831390.1">
    <property type="nucleotide sequence ID" value="NZ_MSTI01000053.1"/>
</dbReference>
<gene>
    <name evidence="5" type="ORF">BOO71_0004543</name>
</gene>
<dbReference type="InterPro" id="IPR008920">
    <property type="entry name" value="TF_FadR/GntR_C"/>
</dbReference>
<dbReference type="Pfam" id="PF00392">
    <property type="entry name" value="GntR"/>
    <property type="match status" value="1"/>
</dbReference>
<dbReference type="Pfam" id="PF07729">
    <property type="entry name" value="FCD"/>
    <property type="match status" value="1"/>
</dbReference>
<name>A0A1U7P126_9DEIO</name>
<dbReference type="Proteomes" id="UP000186607">
    <property type="component" value="Unassembled WGS sequence"/>
</dbReference>
<dbReference type="CDD" id="cd07377">
    <property type="entry name" value="WHTH_GntR"/>
    <property type="match status" value="1"/>
</dbReference>
<reference evidence="5 6" key="1">
    <citation type="submission" date="2017-01" db="EMBL/GenBank/DDBJ databases">
        <title>Genome Analysis of Deinococcus marmoris KOPRI26562.</title>
        <authorList>
            <person name="Kim J.H."/>
            <person name="Oh H.-M."/>
        </authorList>
    </citation>
    <scope>NUCLEOTIDE SEQUENCE [LARGE SCALE GENOMIC DNA]</scope>
    <source>
        <strain evidence="5 6">KOPRI26562</strain>
    </source>
</reference>
<feature type="domain" description="HTH gntR-type" evidence="4">
    <location>
        <begin position="11"/>
        <end position="79"/>
    </location>
</feature>
<evidence type="ECO:0000313" key="5">
    <source>
        <dbReference type="EMBL" id="OLV18860.1"/>
    </source>
</evidence>
<dbReference type="InterPro" id="IPR036390">
    <property type="entry name" value="WH_DNA-bd_sf"/>
</dbReference>
<evidence type="ECO:0000256" key="3">
    <source>
        <dbReference type="ARBA" id="ARBA00023163"/>
    </source>
</evidence>
<dbReference type="SMART" id="SM00895">
    <property type="entry name" value="FCD"/>
    <property type="match status" value="1"/>
</dbReference>
<dbReference type="SUPFAM" id="SSF46785">
    <property type="entry name" value="Winged helix' DNA-binding domain"/>
    <property type="match status" value="1"/>
</dbReference>
<evidence type="ECO:0000256" key="2">
    <source>
        <dbReference type="ARBA" id="ARBA00023125"/>
    </source>
</evidence>
<evidence type="ECO:0000313" key="6">
    <source>
        <dbReference type="Proteomes" id="UP000186607"/>
    </source>
</evidence>
<dbReference type="AlphaFoldDB" id="A0A1U7P126"/>
<dbReference type="OrthoDB" id="457376at2"/>
<dbReference type="PANTHER" id="PTHR43537">
    <property type="entry name" value="TRANSCRIPTIONAL REGULATOR, GNTR FAMILY"/>
    <property type="match status" value="1"/>
</dbReference>
<dbReference type="InterPro" id="IPR036388">
    <property type="entry name" value="WH-like_DNA-bd_sf"/>
</dbReference>
<evidence type="ECO:0000259" key="4">
    <source>
        <dbReference type="PROSITE" id="PS50949"/>
    </source>
</evidence>
<dbReference type="Gene3D" id="1.20.120.530">
    <property type="entry name" value="GntR ligand-binding domain-like"/>
    <property type="match status" value="1"/>
</dbReference>